<feature type="region of interest" description="Disordered" evidence="1">
    <location>
        <begin position="1"/>
        <end position="34"/>
    </location>
</feature>
<evidence type="ECO:0000256" key="1">
    <source>
        <dbReference type="SAM" id="MobiDB-lite"/>
    </source>
</evidence>
<evidence type="ECO:0000313" key="3">
    <source>
        <dbReference type="Proteomes" id="UP000271162"/>
    </source>
</evidence>
<accession>A0A0N4XD49</accession>
<evidence type="ECO:0000313" key="2">
    <source>
        <dbReference type="EMBL" id="VDL63016.1"/>
    </source>
</evidence>
<name>A0A0N4XD49_NIPBR</name>
<reference evidence="4" key="1">
    <citation type="submission" date="2017-02" db="UniProtKB">
        <authorList>
            <consortium name="WormBaseParasite"/>
        </authorList>
    </citation>
    <scope>IDENTIFICATION</scope>
</reference>
<gene>
    <name evidence="2" type="ORF">NBR_LOCUS422</name>
</gene>
<sequence>MAHFSPVTSSEQSMHRSSAGEVSGSTRVSLKSEGSPAHFKQPALYLKQLRERGDCRLCDVGLLTDLGNEYIHSAVAAAHCRNIARINVLMKDMVEMMSITNNLGASVLHHLFENALRTMVKESNSRIDVLNIATHPRTGVGHIFLRKSLNANHHETSGIIGDDYFHIFVDANGGKFRPQLQRLQPWAIRALVAASVKTSKKVALINSALQWLRQPDNIRYVDIIVSNIAIDDMNTREVEAFQRTLRTLLLNPTTRELVSVVIDNAGIITINMDKSRSDRQVNVRRDLEGKECSTRTAQSPQTTERYMFGEDCAMYSEASDFVPD</sequence>
<keyword evidence="3" id="KW-1185">Reference proteome</keyword>
<proteinExistence type="predicted"/>
<dbReference type="STRING" id="27835.A0A0N4XD49"/>
<reference evidence="2 3" key="2">
    <citation type="submission" date="2018-11" db="EMBL/GenBank/DDBJ databases">
        <authorList>
            <consortium name="Pathogen Informatics"/>
        </authorList>
    </citation>
    <scope>NUCLEOTIDE SEQUENCE [LARGE SCALE GENOMIC DNA]</scope>
</reference>
<dbReference type="Proteomes" id="UP000271162">
    <property type="component" value="Unassembled WGS sequence"/>
</dbReference>
<dbReference type="WBParaSite" id="NBR_0000042101-mRNA-1">
    <property type="protein sequence ID" value="NBR_0000042101-mRNA-1"/>
    <property type="gene ID" value="NBR_0000042101"/>
</dbReference>
<dbReference type="EMBL" id="UYSL01000167">
    <property type="protein sequence ID" value="VDL63016.1"/>
    <property type="molecule type" value="Genomic_DNA"/>
</dbReference>
<protein>
    <submittedName>
        <fullName evidence="4">Zeta_toxin domain-containing protein</fullName>
    </submittedName>
</protein>
<evidence type="ECO:0000313" key="4">
    <source>
        <dbReference type="WBParaSite" id="NBR_0000042101-mRNA-1"/>
    </source>
</evidence>
<organism evidence="4">
    <name type="scientific">Nippostrongylus brasiliensis</name>
    <name type="common">Rat hookworm</name>
    <dbReference type="NCBI Taxonomy" id="27835"/>
    <lineage>
        <taxon>Eukaryota</taxon>
        <taxon>Metazoa</taxon>
        <taxon>Ecdysozoa</taxon>
        <taxon>Nematoda</taxon>
        <taxon>Chromadorea</taxon>
        <taxon>Rhabditida</taxon>
        <taxon>Rhabditina</taxon>
        <taxon>Rhabditomorpha</taxon>
        <taxon>Strongyloidea</taxon>
        <taxon>Heligmosomidae</taxon>
        <taxon>Nippostrongylus</taxon>
    </lineage>
</organism>
<dbReference type="AlphaFoldDB" id="A0A0N4XD49"/>
<feature type="compositionally biased region" description="Polar residues" evidence="1">
    <location>
        <begin position="1"/>
        <end position="16"/>
    </location>
</feature>